<dbReference type="Gene3D" id="3.40.50.12650">
    <property type="match status" value="1"/>
</dbReference>
<dbReference type="EMBL" id="BTGC01000008">
    <property type="protein sequence ID" value="GMM52214.1"/>
    <property type="molecule type" value="Genomic_DNA"/>
</dbReference>
<proteinExistence type="inferred from homology"/>
<comment type="similarity">
    <text evidence="2">Belongs to the DNA repair metallo-beta-lactamase (DRMBL) family.</text>
</comment>
<evidence type="ECO:0000256" key="1">
    <source>
        <dbReference type="ARBA" id="ARBA00004123"/>
    </source>
</evidence>
<accession>A0AAV5RKY7</accession>
<keyword evidence="3" id="KW-0227">DNA damage</keyword>
<comment type="caution">
    <text evidence="7">The sequence shown here is derived from an EMBL/GenBank/DDBJ whole genome shotgun (WGS) entry which is preliminary data.</text>
</comment>
<protein>
    <submittedName>
        <fullName evidence="7">DNA cross-link repair protein</fullName>
    </submittedName>
</protein>
<evidence type="ECO:0000256" key="4">
    <source>
        <dbReference type="ARBA" id="ARBA00023204"/>
    </source>
</evidence>
<sequence>MEAVSCPICSVSLKLLSEREREEHCDICLDSCSFLETNQNRKRAFSELEEITITSTSTNENHSPSSNGLIKQPRTAVNNSKWASILKGKEASVDSPVKTGNNFISKQRQMPFYKVLRFGEQKIAVDAFNYNKIPNVTAYFLTHFHSDHYGGLGKTWSHGPIYCSPETARLVILQLKVDPQYIHPVEFNKEVEINNIKVLFLDANHCPGAAIILFNRDVLHTGDFRASEDLIIELKKHRVQLKTLYLDTTYLDPSRKFPPQQTVIDTCAQLCSYLQSRPARYDFFFQRNLKQKILVLVGTYTIGKERIAVGIAKALNTKIWAAPSKRKILEAIGDNQITDILGETENECQVYLTYMNEVNLAKMKPRWNKWRNSYSQVIGIVPTGWTWKSSAQKFDLETLKNKNAYTSADQGSIRVYKVPYSEHSSYAELENFCHEIPCRNIISTVTSKNQNILQQWQKQGKAKSDTKSSHH</sequence>
<gene>
    <name evidence="7" type="ORF">DASB73_031770</name>
</gene>
<name>A0AAV5RKY7_STABA</name>
<dbReference type="PANTHER" id="PTHR23240">
    <property type="entry name" value="DNA CROSS-LINK REPAIR PROTEIN PSO2/SNM1-RELATED"/>
    <property type="match status" value="1"/>
</dbReference>
<evidence type="ECO:0000313" key="7">
    <source>
        <dbReference type="EMBL" id="GMM52214.1"/>
    </source>
</evidence>
<dbReference type="Gene3D" id="3.60.15.10">
    <property type="entry name" value="Ribonuclease Z/Hydroxyacylglutathione hydrolase-like"/>
    <property type="match status" value="1"/>
</dbReference>
<comment type="subcellular location">
    <subcellularLocation>
        <location evidence="1">Nucleus</location>
    </subcellularLocation>
</comment>
<dbReference type="GO" id="GO:0003684">
    <property type="term" value="F:damaged DNA binding"/>
    <property type="evidence" value="ECO:0007669"/>
    <property type="project" value="TreeGrafter"/>
</dbReference>
<evidence type="ECO:0000313" key="8">
    <source>
        <dbReference type="Proteomes" id="UP001362899"/>
    </source>
</evidence>
<dbReference type="InterPro" id="IPR011084">
    <property type="entry name" value="DRMBL"/>
</dbReference>
<dbReference type="CDD" id="cd16273">
    <property type="entry name" value="SNM1A-1C-like_MBL-fold"/>
    <property type="match status" value="1"/>
</dbReference>
<dbReference type="GO" id="GO:0006303">
    <property type="term" value="P:double-strand break repair via nonhomologous end joining"/>
    <property type="evidence" value="ECO:0007669"/>
    <property type="project" value="TreeGrafter"/>
</dbReference>
<dbReference type="SUPFAM" id="SSF56281">
    <property type="entry name" value="Metallo-hydrolase/oxidoreductase"/>
    <property type="match status" value="1"/>
</dbReference>
<keyword evidence="8" id="KW-1185">Reference proteome</keyword>
<dbReference type="SMART" id="SM00849">
    <property type="entry name" value="Lactamase_B"/>
    <property type="match status" value="1"/>
</dbReference>
<evidence type="ECO:0000256" key="2">
    <source>
        <dbReference type="ARBA" id="ARBA00010304"/>
    </source>
</evidence>
<dbReference type="InterPro" id="IPR036866">
    <property type="entry name" value="RibonucZ/Hydroxyglut_hydro"/>
</dbReference>
<dbReference type="GO" id="GO:0036297">
    <property type="term" value="P:interstrand cross-link repair"/>
    <property type="evidence" value="ECO:0007669"/>
    <property type="project" value="TreeGrafter"/>
</dbReference>
<dbReference type="InterPro" id="IPR001279">
    <property type="entry name" value="Metallo-B-lactamas"/>
</dbReference>
<feature type="domain" description="Metallo-beta-lactamase" evidence="6">
    <location>
        <begin position="109"/>
        <end position="270"/>
    </location>
</feature>
<organism evidence="7 8">
    <name type="scientific">Starmerella bacillaris</name>
    <name type="common">Yeast</name>
    <name type="synonym">Candida zemplinina</name>
    <dbReference type="NCBI Taxonomy" id="1247836"/>
    <lineage>
        <taxon>Eukaryota</taxon>
        <taxon>Fungi</taxon>
        <taxon>Dikarya</taxon>
        <taxon>Ascomycota</taxon>
        <taxon>Saccharomycotina</taxon>
        <taxon>Dipodascomycetes</taxon>
        <taxon>Dipodascales</taxon>
        <taxon>Trichomonascaceae</taxon>
        <taxon>Starmerella</taxon>
    </lineage>
</organism>
<dbReference type="Proteomes" id="UP001362899">
    <property type="component" value="Unassembled WGS sequence"/>
</dbReference>
<dbReference type="Pfam" id="PF07522">
    <property type="entry name" value="DRMBL"/>
    <property type="match status" value="1"/>
</dbReference>
<evidence type="ECO:0000256" key="5">
    <source>
        <dbReference type="ARBA" id="ARBA00023242"/>
    </source>
</evidence>
<dbReference type="GO" id="GO:0035312">
    <property type="term" value="F:5'-3' DNA exonuclease activity"/>
    <property type="evidence" value="ECO:0007669"/>
    <property type="project" value="TreeGrafter"/>
</dbReference>
<reference evidence="7 8" key="1">
    <citation type="journal article" date="2023" name="Elife">
        <title>Identification of key yeast species and microbe-microbe interactions impacting larval growth of Drosophila in the wild.</title>
        <authorList>
            <person name="Mure A."/>
            <person name="Sugiura Y."/>
            <person name="Maeda R."/>
            <person name="Honda K."/>
            <person name="Sakurai N."/>
            <person name="Takahashi Y."/>
            <person name="Watada M."/>
            <person name="Katoh T."/>
            <person name="Gotoh A."/>
            <person name="Gotoh Y."/>
            <person name="Taniguchi I."/>
            <person name="Nakamura K."/>
            <person name="Hayashi T."/>
            <person name="Katayama T."/>
            <person name="Uemura T."/>
            <person name="Hattori Y."/>
        </authorList>
    </citation>
    <scope>NUCLEOTIDE SEQUENCE [LARGE SCALE GENOMIC DNA]</scope>
    <source>
        <strain evidence="7 8">SB-73</strain>
    </source>
</reference>
<dbReference type="PANTHER" id="PTHR23240:SF6">
    <property type="entry name" value="DNA CROSS-LINK REPAIR 1A PROTEIN"/>
    <property type="match status" value="1"/>
</dbReference>
<dbReference type="GO" id="GO:0005634">
    <property type="term" value="C:nucleus"/>
    <property type="evidence" value="ECO:0007669"/>
    <property type="project" value="UniProtKB-SubCell"/>
</dbReference>
<evidence type="ECO:0000259" key="6">
    <source>
        <dbReference type="SMART" id="SM00849"/>
    </source>
</evidence>
<dbReference type="AlphaFoldDB" id="A0AAV5RKY7"/>
<evidence type="ECO:0000256" key="3">
    <source>
        <dbReference type="ARBA" id="ARBA00022763"/>
    </source>
</evidence>
<keyword evidence="4" id="KW-0234">DNA repair</keyword>
<keyword evidence="5" id="KW-0539">Nucleus</keyword>